<dbReference type="Proteomes" id="UP001501523">
    <property type="component" value="Unassembled WGS sequence"/>
</dbReference>
<name>A0ABN1IT48_9GAMM</name>
<gene>
    <name evidence="1" type="ORF">GCM10009105_30390</name>
</gene>
<dbReference type="EMBL" id="BAAAEU010000024">
    <property type="protein sequence ID" value="GAA0720716.1"/>
    <property type="molecule type" value="Genomic_DNA"/>
</dbReference>
<sequence>MIMNNDASPSPEDTAAEHGFRFVIGWPANAAEDAAAIRAFWRREGALTDDASMDQRLTQVVMHARTKAGEVAGVCTAIPMTLPRLGQPMYYWRTFIGARWRSSPLVMSLLKRSCVLLEDHARAHDFPCIGVLLELENDRFRERGRMATWFSPRFVYIGRSDRGLDLRALYFKGARLKPPPKG</sequence>
<proteinExistence type="predicted"/>
<evidence type="ECO:0000313" key="1">
    <source>
        <dbReference type="EMBL" id="GAA0720716.1"/>
    </source>
</evidence>
<protein>
    <recommendedName>
        <fullName evidence="3">GNAT family N-acetyltransferase</fullName>
    </recommendedName>
</protein>
<reference evidence="1 2" key="1">
    <citation type="journal article" date="2019" name="Int. J. Syst. Evol. Microbiol.">
        <title>The Global Catalogue of Microorganisms (GCM) 10K type strain sequencing project: providing services to taxonomists for standard genome sequencing and annotation.</title>
        <authorList>
            <consortium name="The Broad Institute Genomics Platform"/>
            <consortium name="The Broad Institute Genome Sequencing Center for Infectious Disease"/>
            <person name="Wu L."/>
            <person name="Ma J."/>
        </authorList>
    </citation>
    <scope>NUCLEOTIDE SEQUENCE [LARGE SCALE GENOMIC DNA]</scope>
    <source>
        <strain evidence="1 2">JCM 15421</strain>
    </source>
</reference>
<accession>A0ABN1IT48</accession>
<evidence type="ECO:0000313" key="2">
    <source>
        <dbReference type="Proteomes" id="UP001501523"/>
    </source>
</evidence>
<evidence type="ECO:0008006" key="3">
    <source>
        <dbReference type="Google" id="ProtNLM"/>
    </source>
</evidence>
<keyword evidence="2" id="KW-1185">Reference proteome</keyword>
<organism evidence="1 2">
    <name type="scientific">Dokdonella soli</name>
    <dbReference type="NCBI Taxonomy" id="529810"/>
    <lineage>
        <taxon>Bacteria</taxon>
        <taxon>Pseudomonadati</taxon>
        <taxon>Pseudomonadota</taxon>
        <taxon>Gammaproteobacteria</taxon>
        <taxon>Lysobacterales</taxon>
        <taxon>Rhodanobacteraceae</taxon>
        <taxon>Dokdonella</taxon>
    </lineage>
</organism>
<comment type="caution">
    <text evidence="1">The sequence shown here is derived from an EMBL/GenBank/DDBJ whole genome shotgun (WGS) entry which is preliminary data.</text>
</comment>